<comment type="caution">
    <text evidence="3">The sequence shown here is derived from an EMBL/GenBank/DDBJ whole genome shotgun (WGS) entry which is preliminary data.</text>
</comment>
<keyword evidence="3" id="KW-0418">Kinase</keyword>
<keyword evidence="1" id="KW-0472">Membrane</keyword>
<evidence type="ECO:0000313" key="4">
    <source>
        <dbReference type="Proteomes" id="UP000244225"/>
    </source>
</evidence>
<dbReference type="PANTHER" id="PTHR34220">
    <property type="entry name" value="SENSOR HISTIDINE KINASE YPDA"/>
    <property type="match status" value="1"/>
</dbReference>
<protein>
    <submittedName>
        <fullName evidence="3">Histidine kinase</fullName>
    </submittedName>
</protein>
<evidence type="ECO:0000313" key="3">
    <source>
        <dbReference type="EMBL" id="PTX18262.1"/>
    </source>
</evidence>
<evidence type="ECO:0000256" key="1">
    <source>
        <dbReference type="SAM" id="Phobius"/>
    </source>
</evidence>
<dbReference type="PANTHER" id="PTHR34220:SF7">
    <property type="entry name" value="SENSOR HISTIDINE KINASE YPDA"/>
    <property type="match status" value="1"/>
</dbReference>
<feature type="transmembrane region" description="Helical" evidence="1">
    <location>
        <begin position="48"/>
        <end position="66"/>
    </location>
</feature>
<feature type="transmembrane region" description="Helical" evidence="1">
    <location>
        <begin position="73"/>
        <end position="94"/>
    </location>
</feature>
<accession>A0A2T5YG30</accession>
<sequence length="374" mass="43152">MVLNNIIGFAKKFKGHLITWALFILYEISLVSALNGRFNSFWDYLGHYALHISLFYCHACLVLPLAKRRKTRYWLIPLLVVCEIAVYAALTYLLELWLTQYMQVVLTRPLTSDFHYWLRAIWRAVYFIGFATGYFFLRNYLQELKRAEEAAKQHLLHIIEKQKLQHELVRSQNAFLKAQINPHFLFNTLNYVYNSVRKTSSEAAEAIMSLSQMMRYALQNENELQESDLLEEIEHLEHLINIHQIRHNNRLQVNLCYGDNLAGVRFIPLVLITLAENIFKHGDLTKEEDAAQVRINHENGVLCITTRNLRNQNQAGGHGIGLDNLQRRLAHAYGERASFAAYATPDGHFMTETRVTSPNNIAPAAQGLRAAVIV</sequence>
<feature type="transmembrane region" description="Helical" evidence="1">
    <location>
        <begin position="114"/>
        <end position="137"/>
    </location>
</feature>
<dbReference type="GO" id="GO:0000155">
    <property type="term" value="F:phosphorelay sensor kinase activity"/>
    <property type="evidence" value="ECO:0007669"/>
    <property type="project" value="InterPro"/>
</dbReference>
<dbReference type="Proteomes" id="UP000244225">
    <property type="component" value="Unassembled WGS sequence"/>
</dbReference>
<reference evidence="3 4" key="1">
    <citation type="submission" date="2018-04" db="EMBL/GenBank/DDBJ databases">
        <title>Genomic Encyclopedia of Archaeal and Bacterial Type Strains, Phase II (KMG-II): from individual species to whole genera.</title>
        <authorList>
            <person name="Goeker M."/>
        </authorList>
    </citation>
    <scope>NUCLEOTIDE SEQUENCE [LARGE SCALE GENOMIC DNA]</scope>
    <source>
        <strain evidence="3 4">DSM 100162</strain>
    </source>
</reference>
<dbReference type="EMBL" id="QBKI01000006">
    <property type="protein sequence ID" value="PTX18262.1"/>
    <property type="molecule type" value="Genomic_DNA"/>
</dbReference>
<dbReference type="InterPro" id="IPR010559">
    <property type="entry name" value="Sig_transdc_His_kin_internal"/>
</dbReference>
<keyword evidence="4" id="KW-1185">Reference proteome</keyword>
<keyword evidence="1" id="KW-0812">Transmembrane</keyword>
<organism evidence="3 4">
    <name type="scientific">Pontibacter mucosus</name>
    <dbReference type="NCBI Taxonomy" id="1649266"/>
    <lineage>
        <taxon>Bacteria</taxon>
        <taxon>Pseudomonadati</taxon>
        <taxon>Bacteroidota</taxon>
        <taxon>Cytophagia</taxon>
        <taxon>Cytophagales</taxon>
        <taxon>Hymenobacteraceae</taxon>
        <taxon>Pontibacter</taxon>
    </lineage>
</organism>
<dbReference type="GO" id="GO:0016020">
    <property type="term" value="C:membrane"/>
    <property type="evidence" value="ECO:0007669"/>
    <property type="project" value="InterPro"/>
</dbReference>
<name>A0A2T5YG30_9BACT</name>
<evidence type="ECO:0000259" key="2">
    <source>
        <dbReference type="Pfam" id="PF06580"/>
    </source>
</evidence>
<proteinExistence type="predicted"/>
<dbReference type="Pfam" id="PF06580">
    <property type="entry name" value="His_kinase"/>
    <property type="match status" value="1"/>
</dbReference>
<dbReference type="AlphaFoldDB" id="A0A2T5YG30"/>
<keyword evidence="1" id="KW-1133">Transmembrane helix</keyword>
<feature type="transmembrane region" description="Helical" evidence="1">
    <location>
        <begin position="17"/>
        <end position="36"/>
    </location>
</feature>
<dbReference type="RefSeq" id="WP_170114100.1">
    <property type="nucleotide sequence ID" value="NZ_QBKI01000006.1"/>
</dbReference>
<gene>
    <name evidence="3" type="ORF">C8N40_10661</name>
</gene>
<feature type="domain" description="Signal transduction histidine kinase internal region" evidence="2">
    <location>
        <begin position="173"/>
        <end position="251"/>
    </location>
</feature>
<keyword evidence="3" id="KW-0808">Transferase</keyword>
<dbReference type="InterPro" id="IPR050640">
    <property type="entry name" value="Bact_2-comp_sensor_kinase"/>
</dbReference>